<proteinExistence type="predicted"/>
<gene>
    <name evidence="2" type="ORF">AVDCRST_MAG51-994</name>
</gene>
<feature type="domain" description="Pyridoxamine 5'-phosphate oxidase N-terminal" evidence="1">
    <location>
        <begin position="132"/>
        <end position="225"/>
    </location>
</feature>
<dbReference type="SUPFAM" id="SSF50475">
    <property type="entry name" value="FMN-binding split barrel"/>
    <property type="match status" value="1"/>
</dbReference>
<dbReference type="Pfam" id="PF01243">
    <property type="entry name" value="PNPOx_N"/>
    <property type="match status" value="1"/>
</dbReference>
<evidence type="ECO:0000313" key="2">
    <source>
        <dbReference type="EMBL" id="CAA9403006.1"/>
    </source>
</evidence>
<name>A0A6J4P3Y9_9BURK</name>
<reference evidence="2" key="1">
    <citation type="submission" date="2020-02" db="EMBL/GenBank/DDBJ databases">
        <authorList>
            <person name="Meier V. D."/>
        </authorList>
    </citation>
    <scope>NUCLEOTIDE SEQUENCE</scope>
    <source>
        <strain evidence="2">AVDCRST_MAG51</strain>
    </source>
</reference>
<sequence>MNETLASQLAQRLQRARALGPGQGRSELVALLHPQARYMVLGKEVSGAESVADELLGGNNGELARRLEWQAPQCSGANARLMGNRRAGTRDRGLIITLTFEGDAIALVQEQRTPPPPVPAERLVLPEALKRRIDNALVERHPMLVAHVDAQGQPVLSFRGSVQAFSDDQLAMWIRSAEGGFIRAIRSNPHIALMYRDEEAKATYQFQGRARVTTDAADREKVFQRTATAERAHDFAKLGVAVIVDLDRVEGYAGLGPQGQVDGIRMLRDPAAEPQS</sequence>
<dbReference type="AlphaFoldDB" id="A0A6J4P3Y9"/>
<accession>A0A6J4P3Y9</accession>
<dbReference type="Gene3D" id="2.30.110.10">
    <property type="entry name" value="Electron Transport, Fmn-binding Protein, Chain A"/>
    <property type="match status" value="1"/>
</dbReference>
<evidence type="ECO:0000259" key="1">
    <source>
        <dbReference type="Pfam" id="PF01243"/>
    </source>
</evidence>
<dbReference type="InterPro" id="IPR012349">
    <property type="entry name" value="Split_barrel_FMN-bd"/>
</dbReference>
<dbReference type="InterPro" id="IPR011576">
    <property type="entry name" value="Pyridox_Oxase_N"/>
</dbReference>
<dbReference type="EMBL" id="CADCUX010000238">
    <property type="protein sequence ID" value="CAA9403006.1"/>
    <property type="molecule type" value="Genomic_DNA"/>
</dbReference>
<protein>
    <recommendedName>
        <fullName evidence="1">Pyridoxamine 5'-phosphate oxidase N-terminal domain-containing protein</fullName>
    </recommendedName>
</protein>
<organism evidence="2">
    <name type="scientific">uncultured Ramlibacter sp</name>
    <dbReference type="NCBI Taxonomy" id="260755"/>
    <lineage>
        <taxon>Bacteria</taxon>
        <taxon>Pseudomonadati</taxon>
        <taxon>Pseudomonadota</taxon>
        <taxon>Betaproteobacteria</taxon>
        <taxon>Burkholderiales</taxon>
        <taxon>Comamonadaceae</taxon>
        <taxon>Ramlibacter</taxon>
        <taxon>environmental samples</taxon>
    </lineage>
</organism>